<dbReference type="EMBL" id="JARAKH010000020">
    <property type="protein sequence ID" value="KAK8393825.1"/>
    <property type="molecule type" value="Genomic_DNA"/>
</dbReference>
<keyword evidence="3" id="KW-1185">Reference proteome</keyword>
<keyword evidence="1" id="KW-0472">Membrane</keyword>
<evidence type="ECO:0000256" key="1">
    <source>
        <dbReference type="SAM" id="Phobius"/>
    </source>
</evidence>
<evidence type="ECO:0000313" key="3">
    <source>
        <dbReference type="Proteomes" id="UP001487740"/>
    </source>
</evidence>
<comment type="caution">
    <text evidence="2">The sequence shown here is derived from an EMBL/GenBank/DDBJ whole genome shotgun (WGS) entry which is preliminary data.</text>
</comment>
<proteinExistence type="predicted"/>
<sequence length="103" mass="11081">MECPRVTARVKTFETERQDAGSVVVVVVGVAATWFGRFGKLHSTSFSSATARIYLTFGGRCVCSASPGVSRDLPATSRHAVVIQVQSVAQCDGVRSYVNQRLT</sequence>
<gene>
    <name evidence="2" type="ORF">O3P69_006861</name>
</gene>
<reference evidence="2 3" key="1">
    <citation type="submission" date="2023-03" db="EMBL/GenBank/DDBJ databases">
        <title>High-quality genome of Scylla paramamosain provides insights in environmental adaptation.</title>
        <authorList>
            <person name="Zhang L."/>
        </authorList>
    </citation>
    <scope>NUCLEOTIDE SEQUENCE [LARGE SCALE GENOMIC DNA]</scope>
    <source>
        <strain evidence="2">LZ_2023a</strain>
        <tissue evidence="2">Muscle</tissue>
    </source>
</reference>
<dbReference type="Proteomes" id="UP001487740">
    <property type="component" value="Unassembled WGS sequence"/>
</dbReference>
<accession>A0AAW0U4Y5</accession>
<name>A0AAW0U4Y5_SCYPA</name>
<organism evidence="2 3">
    <name type="scientific">Scylla paramamosain</name>
    <name type="common">Mud crab</name>
    <dbReference type="NCBI Taxonomy" id="85552"/>
    <lineage>
        <taxon>Eukaryota</taxon>
        <taxon>Metazoa</taxon>
        <taxon>Ecdysozoa</taxon>
        <taxon>Arthropoda</taxon>
        <taxon>Crustacea</taxon>
        <taxon>Multicrustacea</taxon>
        <taxon>Malacostraca</taxon>
        <taxon>Eumalacostraca</taxon>
        <taxon>Eucarida</taxon>
        <taxon>Decapoda</taxon>
        <taxon>Pleocyemata</taxon>
        <taxon>Brachyura</taxon>
        <taxon>Eubrachyura</taxon>
        <taxon>Portunoidea</taxon>
        <taxon>Portunidae</taxon>
        <taxon>Portuninae</taxon>
        <taxon>Scylla</taxon>
    </lineage>
</organism>
<protein>
    <submittedName>
        <fullName evidence="2">Uncharacterized protein</fullName>
    </submittedName>
</protein>
<feature type="transmembrane region" description="Helical" evidence="1">
    <location>
        <begin position="20"/>
        <end position="38"/>
    </location>
</feature>
<dbReference type="AlphaFoldDB" id="A0AAW0U4Y5"/>
<evidence type="ECO:0000313" key="2">
    <source>
        <dbReference type="EMBL" id="KAK8393825.1"/>
    </source>
</evidence>
<keyword evidence="1" id="KW-0812">Transmembrane</keyword>
<keyword evidence="1" id="KW-1133">Transmembrane helix</keyword>